<keyword evidence="8 13" id="KW-0413">Isomerase</keyword>
<evidence type="ECO:0000313" key="13">
    <source>
        <dbReference type="EMBL" id="VAW81723.1"/>
    </source>
</evidence>
<reference evidence="13" key="1">
    <citation type="submission" date="2018-06" db="EMBL/GenBank/DDBJ databases">
        <authorList>
            <person name="Zhirakovskaya E."/>
        </authorList>
    </citation>
    <scope>NUCLEOTIDE SEQUENCE</scope>
</reference>
<keyword evidence="7" id="KW-0694">RNA-binding</keyword>
<dbReference type="InterPro" id="IPR002942">
    <property type="entry name" value="S4_RNA-bd"/>
</dbReference>
<comment type="catalytic activity">
    <reaction evidence="1">
        <text>uridine(955/2504/2580) in 23S rRNA = pseudouridine(955/2504/2580) in 23S rRNA</text>
        <dbReference type="Rhea" id="RHEA:42528"/>
        <dbReference type="Rhea" id="RHEA-COMP:10099"/>
        <dbReference type="Rhea" id="RHEA-COMP:10100"/>
        <dbReference type="ChEBI" id="CHEBI:65314"/>
        <dbReference type="ChEBI" id="CHEBI:65315"/>
        <dbReference type="EC" id="5.4.99.24"/>
    </reaction>
</comment>
<dbReference type="EMBL" id="UOFL01000223">
    <property type="protein sequence ID" value="VAW81723.1"/>
    <property type="molecule type" value="Genomic_DNA"/>
</dbReference>
<dbReference type="InterPro" id="IPR006225">
    <property type="entry name" value="PsdUridine_synth_RluC/D"/>
</dbReference>
<dbReference type="CDD" id="cd00165">
    <property type="entry name" value="S4"/>
    <property type="match status" value="1"/>
</dbReference>
<dbReference type="EC" id="5.4.99.24" evidence="4"/>
<dbReference type="InterPro" id="IPR006224">
    <property type="entry name" value="PsdUridine_synth_RluA-like_CS"/>
</dbReference>
<protein>
    <recommendedName>
        <fullName evidence="5">Ribosomal large subunit pseudouridine synthase C</fullName>
        <ecNumber evidence="4">5.4.99.24</ecNumber>
    </recommendedName>
    <alternativeName>
        <fullName evidence="9">23S rRNA pseudouridine(955/2504/2580) synthase</fullName>
    </alternativeName>
    <alternativeName>
        <fullName evidence="10">rRNA pseudouridylate synthase C</fullName>
    </alternativeName>
    <alternativeName>
        <fullName evidence="11">rRNA-uridine isomerase C</fullName>
    </alternativeName>
</protein>
<dbReference type="PANTHER" id="PTHR21600:SF92">
    <property type="entry name" value="RIBOSOMAL LARGE SUBUNIT PSEUDOURIDINE SYNTHASE C"/>
    <property type="match status" value="1"/>
</dbReference>
<dbReference type="Pfam" id="PF00849">
    <property type="entry name" value="PseudoU_synth_2"/>
    <property type="match status" value="1"/>
</dbReference>
<sequence>MNTVNNSTKAEIRLIEVSDAESGQRIDNYLMKHLKGVPRSMIYRLLRKGSVRVNKKRKKPDYRIEAGDIVKIPPIRTAESTNIDIPAHQADKIRQCILYEDDVLMVLNKPAGLAVHGGSGLAWGLIELVRQTWPEHKSIELVHRLDRYTSGCLLLAKTRAALLDIQQQIQAHDLHKSYLAVTQGQWPRSEVKVETALRKNVIQGGERMVMVDPEGKEATSYFRTRQQFSTAALCEVEIVTGRTHQIRVHAASEGHALAGDQKYGDSEFNKQFKLVGLNRIFLHAHKISLRHPLSNKVMVVEAPLPVELRSVLHKLETISNDN</sequence>
<dbReference type="SUPFAM" id="SSF55174">
    <property type="entry name" value="Alpha-L RNA-binding motif"/>
    <property type="match status" value="1"/>
</dbReference>
<dbReference type="GO" id="GO:0003723">
    <property type="term" value="F:RNA binding"/>
    <property type="evidence" value="ECO:0007669"/>
    <property type="project" value="UniProtKB-KW"/>
</dbReference>
<proteinExistence type="inferred from homology"/>
<dbReference type="InterPro" id="IPR020103">
    <property type="entry name" value="PsdUridine_synth_cat_dom_sf"/>
</dbReference>
<dbReference type="CDD" id="cd02869">
    <property type="entry name" value="PseudoU_synth_RluA_like"/>
    <property type="match status" value="1"/>
</dbReference>
<evidence type="ECO:0000256" key="5">
    <source>
        <dbReference type="ARBA" id="ARBA00017128"/>
    </source>
</evidence>
<evidence type="ECO:0000256" key="10">
    <source>
        <dbReference type="ARBA" id="ARBA00031975"/>
    </source>
</evidence>
<comment type="function">
    <text evidence="2">Responsible for synthesis of pseudouridine from uracil at positions 955, 2504 and 2580 in 23S ribosomal RNA.</text>
</comment>
<dbReference type="AlphaFoldDB" id="A0A3B0Z0G2"/>
<dbReference type="Pfam" id="PF01479">
    <property type="entry name" value="S4"/>
    <property type="match status" value="1"/>
</dbReference>
<evidence type="ECO:0000256" key="7">
    <source>
        <dbReference type="ARBA" id="ARBA00022884"/>
    </source>
</evidence>
<dbReference type="SUPFAM" id="SSF55120">
    <property type="entry name" value="Pseudouridine synthase"/>
    <property type="match status" value="1"/>
</dbReference>
<evidence type="ECO:0000256" key="9">
    <source>
        <dbReference type="ARBA" id="ARBA00030705"/>
    </source>
</evidence>
<dbReference type="PANTHER" id="PTHR21600">
    <property type="entry name" value="MITOCHONDRIAL RNA PSEUDOURIDINE SYNTHASE"/>
    <property type="match status" value="1"/>
</dbReference>
<organism evidence="13">
    <name type="scientific">hydrothermal vent metagenome</name>
    <dbReference type="NCBI Taxonomy" id="652676"/>
    <lineage>
        <taxon>unclassified sequences</taxon>
        <taxon>metagenomes</taxon>
        <taxon>ecological metagenomes</taxon>
    </lineage>
</organism>
<comment type="similarity">
    <text evidence="3">Belongs to the pseudouridine synthase RluA family.</text>
</comment>
<evidence type="ECO:0000256" key="1">
    <source>
        <dbReference type="ARBA" id="ARBA00000381"/>
    </source>
</evidence>
<dbReference type="GO" id="GO:0000455">
    <property type="term" value="P:enzyme-directed rRNA pseudouridine synthesis"/>
    <property type="evidence" value="ECO:0007669"/>
    <property type="project" value="TreeGrafter"/>
</dbReference>
<accession>A0A3B0Z0G2</accession>
<evidence type="ECO:0000259" key="12">
    <source>
        <dbReference type="SMART" id="SM00363"/>
    </source>
</evidence>
<dbReference type="PROSITE" id="PS01129">
    <property type="entry name" value="PSI_RLU"/>
    <property type="match status" value="1"/>
</dbReference>
<evidence type="ECO:0000256" key="2">
    <source>
        <dbReference type="ARBA" id="ARBA00002876"/>
    </source>
</evidence>
<dbReference type="SMART" id="SM00363">
    <property type="entry name" value="S4"/>
    <property type="match status" value="1"/>
</dbReference>
<dbReference type="InterPro" id="IPR050188">
    <property type="entry name" value="RluA_PseudoU_synthase"/>
</dbReference>
<dbReference type="InterPro" id="IPR036986">
    <property type="entry name" value="S4_RNA-bd_sf"/>
</dbReference>
<evidence type="ECO:0000256" key="4">
    <source>
        <dbReference type="ARBA" id="ARBA00012785"/>
    </source>
</evidence>
<dbReference type="PROSITE" id="PS50889">
    <property type="entry name" value="S4"/>
    <property type="match status" value="1"/>
</dbReference>
<evidence type="ECO:0000256" key="11">
    <source>
        <dbReference type="ARBA" id="ARBA00033053"/>
    </source>
</evidence>
<dbReference type="Gene3D" id="3.30.2350.10">
    <property type="entry name" value="Pseudouridine synthase"/>
    <property type="match status" value="1"/>
</dbReference>
<dbReference type="GO" id="GO:0160141">
    <property type="term" value="F:23S rRNA pseudouridine(955/2504/2580) synthase activity"/>
    <property type="evidence" value="ECO:0007669"/>
    <property type="project" value="UniProtKB-EC"/>
</dbReference>
<gene>
    <name evidence="13" type="ORF">MNBD_GAMMA12-3292</name>
</gene>
<dbReference type="NCBIfam" id="TIGR00005">
    <property type="entry name" value="rluA_subfam"/>
    <property type="match status" value="1"/>
</dbReference>
<dbReference type="InterPro" id="IPR006145">
    <property type="entry name" value="PsdUridine_synth_RsuA/RluA"/>
</dbReference>
<keyword evidence="6" id="KW-0698">rRNA processing</keyword>
<evidence type="ECO:0000256" key="6">
    <source>
        <dbReference type="ARBA" id="ARBA00022552"/>
    </source>
</evidence>
<evidence type="ECO:0000256" key="8">
    <source>
        <dbReference type="ARBA" id="ARBA00023235"/>
    </source>
</evidence>
<evidence type="ECO:0000256" key="3">
    <source>
        <dbReference type="ARBA" id="ARBA00010876"/>
    </source>
</evidence>
<name>A0A3B0Z0G2_9ZZZZ</name>
<feature type="domain" description="RNA-binding S4" evidence="12">
    <location>
        <begin position="24"/>
        <end position="84"/>
    </location>
</feature>
<dbReference type="Gene3D" id="3.10.290.10">
    <property type="entry name" value="RNA-binding S4 domain"/>
    <property type="match status" value="1"/>
</dbReference>